<dbReference type="AlphaFoldDB" id="A0A4Y2H7A3"/>
<organism evidence="1 2">
    <name type="scientific">Araneus ventricosus</name>
    <name type="common">Orbweaver spider</name>
    <name type="synonym">Epeira ventricosa</name>
    <dbReference type="NCBI Taxonomy" id="182803"/>
    <lineage>
        <taxon>Eukaryota</taxon>
        <taxon>Metazoa</taxon>
        <taxon>Ecdysozoa</taxon>
        <taxon>Arthropoda</taxon>
        <taxon>Chelicerata</taxon>
        <taxon>Arachnida</taxon>
        <taxon>Araneae</taxon>
        <taxon>Araneomorphae</taxon>
        <taxon>Entelegynae</taxon>
        <taxon>Araneoidea</taxon>
        <taxon>Araneidae</taxon>
        <taxon>Araneus</taxon>
    </lineage>
</organism>
<dbReference type="Proteomes" id="UP000499080">
    <property type="component" value="Unassembled WGS sequence"/>
</dbReference>
<comment type="caution">
    <text evidence="1">The sequence shown here is derived from an EMBL/GenBank/DDBJ whole genome shotgun (WGS) entry which is preliminary data.</text>
</comment>
<evidence type="ECO:0000313" key="2">
    <source>
        <dbReference type="Proteomes" id="UP000499080"/>
    </source>
</evidence>
<keyword evidence="2" id="KW-1185">Reference proteome</keyword>
<reference evidence="1 2" key="1">
    <citation type="journal article" date="2019" name="Sci. Rep.">
        <title>Orb-weaving spider Araneus ventricosus genome elucidates the spidroin gene catalogue.</title>
        <authorList>
            <person name="Kono N."/>
            <person name="Nakamura H."/>
            <person name="Ohtoshi R."/>
            <person name="Moran D.A.P."/>
            <person name="Shinohara A."/>
            <person name="Yoshida Y."/>
            <person name="Fujiwara M."/>
            <person name="Mori M."/>
            <person name="Tomita M."/>
            <person name="Arakawa K."/>
        </authorList>
    </citation>
    <scope>NUCLEOTIDE SEQUENCE [LARGE SCALE GENOMIC DNA]</scope>
</reference>
<dbReference type="InterPro" id="IPR008042">
    <property type="entry name" value="Retrotrans_Pao"/>
</dbReference>
<gene>
    <name evidence="1" type="ORF">AVEN_96558_1</name>
</gene>
<dbReference type="EMBL" id="BGPR01001767">
    <property type="protein sequence ID" value="GBM61447.1"/>
    <property type="molecule type" value="Genomic_DNA"/>
</dbReference>
<evidence type="ECO:0000313" key="1">
    <source>
        <dbReference type="EMBL" id="GBM61447.1"/>
    </source>
</evidence>
<name>A0A4Y2H7A3_ARAVE</name>
<sequence length="88" mass="9998">MKITWEDEMDETTRDKFLKSIKNISYIESIEIPGFLVLKMLNTGQYIFFCDARKCSDAAAAFLRIVTTNSVKGYLLQARKRVAPTGKG</sequence>
<protein>
    <submittedName>
        <fullName evidence="1">Uncharacterized protein</fullName>
    </submittedName>
</protein>
<accession>A0A4Y2H7A3</accession>
<proteinExistence type="predicted"/>
<dbReference type="Pfam" id="PF05380">
    <property type="entry name" value="Peptidase_A17"/>
    <property type="match status" value="1"/>
</dbReference>